<dbReference type="Gene3D" id="2.30.42.10">
    <property type="match status" value="1"/>
</dbReference>
<feature type="signal peptide" evidence="1">
    <location>
        <begin position="1"/>
        <end position="19"/>
    </location>
</feature>
<dbReference type="Proteomes" id="UP001242010">
    <property type="component" value="Chromosome"/>
</dbReference>
<evidence type="ECO:0000256" key="1">
    <source>
        <dbReference type="SAM" id="SignalP"/>
    </source>
</evidence>
<evidence type="ECO:0000313" key="2">
    <source>
        <dbReference type="EMBL" id="BDU70711.1"/>
    </source>
</evidence>
<dbReference type="RefSeq" id="WP_286354410.1">
    <property type="nucleotide sequence ID" value="NZ_AP027079.1"/>
</dbReference>
<feature type="chain" id="PRO_5046922576" description="PEGA domain-containing protein" evidence="1">
    <location>
        <begin position="20"/>
        <end position="677"/>
    </location>
</feature>
<dbReference type="InterPro" id="IPR036034">
    <property type="entry name" value="PDZ_sf"/>
</dbReference>
<name>A0ABM8DUH4_9BACT</name>
<evidence type="ECO:0008006" key="4">
    <source>
        <dbReference type="Google" id="ProtNLM"/>
    </source>
</evidence>
<dbReference type="SUPFAM" id="SSF50156">
    <property type="entry name" value="PDZ domain-like"/>
    <property type="match status" value="1"/>
</dbReference>
<accession>A0ABM8DUH4</accession>
<proteinExistence type="predicted"/>
<keyword evidence="3" id="KW-1185">Reference proteome</keyword>
<protein>
    <recommendedName>
        <fullName evidence="4">PEGA domain-containing protein</fullName>
    </recommendedName>
</protein>
<keyword evidence="1" id="KW-0732">Signal</keyword>
<gene>
    <name evidence="2" type="ORF">GETHOR_28120</name>
</gene>
<organism evidence="2 3">
    <name type="scientific">Geothrix oryzae</name>
    <dbReference type="NCBI Taxonomy" id="2927975"/>
    <lineage>
        <taxon>Bacteria</taxon>
        <taxon>Pseudomonadati</taxon>
        <taxon>Acidobacteriota</taxon>
        <taxon>Holophagae</taxon>
        <taxon>Holophagales</taxon>
        <taxon>Holophagaceae</taxon>
        <taxon>Geothrix</taxon>
    </lineage>
</organism>
<evidence type="ECO:0000313" key="3">
    <source>
        <dbReference type="Proteomes" id="UP001242010"/>
    </source>
</evidence>
<dbReference type="EMBL" id="AP027079">
    <property type="protein sequence ID" value="BDU70711.1"/>
    <property type="molecule type" value="Genomic_DNA"/>
</dbReference>
<reference evidence="3" key="1">
    <citation type="journal article" date="2023" name="Int. J. Syst. Evol. Microbiol.">
        <title>Mesoterricola silvestris gen. nov., sp. nov., Mesoterricola sediminis sp. nov., Geothrix oryzae sp. nov., Geothrix edaphica sp. nov., Geothrix rubra sp. nov., and Geothrix limicola sp. nov., six novel members of Acidobacteriota isolated from soils.</title>
        <authorList>
            <person name="Itoh H."/>
            <person name="Sugisawa Y."/>
            <person name="Mise K."/>
            <person name="Xu Z."/>
            <person name="Kuniyasu M."/>
            <person name="Ushijima N."/>
            <person name="Kawano K."/>
            <person name="Kobayashi E."/>
            <person name="Shiratori Y."/>
            <person name="Masuda Y."/>
            <person name="Senoo K."/>
        </authorList>
    </citation>
    <scope>NUCLEOTIDE SEQUENCE [LARGE SCALE GENOMIC DNA]</scope>
    <source>
        <strain evidence="3">Red222</strain>
    </source>
</reference>
<sequence>MHLRRFLPLALLLGLSLGAQDPALRDTFLQAKALWATQGDREGATARFEKVVEALAPRGASLEADWLAVLCESYNWLAVLDDRSALNRPRAQTRLQALIDLNPDFEVDRALTSQRLATLFDRLKAEKYAPVKLSYAPEGGKLLVDGRPGPPLARKFLPFGAHKLTYTRPGFAPAELSLELAPRDAKTADFKLVRVSSTVTLYVQPSGAEVLVDGRSLGRTQGKAGPEAAPVAVPLGLRPEDLSEAFVIPELGPGKHKLELRAPCFRTKVLEMGEGLATPWADHTLEPIRLESSKGTLTVTSAWAGGELFLSGQSQGPLPVTQLPVCSGAYDLLVRFPAGGFSQRITVEEGKAFSVEARPKPRLAFLGLEGEADFTGRARFLAQLEGFGDRLQQLAFLPARPGEAPGEALARVKASREAELVLLATPVPDKVIHQVELRLATLEGEEERLVVKPLEQDPLGPLATRLNALPVIHEPGLGLSLLDLPGEPGPWVLAASEPAQKAGIQPGKALTQVNGKPINSVQALRPLLEGARGPVALVQGGGPVTLPVQIEALEIPLSAPDLCYPAVLAHLRLQYAGARGDEANLIRLNLALGHMHFRAFDKAIDLLRDARLSTVAGVSQGTLDYHTGICFLRLGAAYQAEAVQAFRQALKYPQATLLGPDGPLVAPLARQALEDLK</sequence>